<evidence type="ECO:0000256" key="1">
    <source>
        <dbReference type="ARBA" id="ARBA00001974"/>
    </source>
</evidence>
<sequence>MGLSLAIELGRRGVPTLLVDQGTGTVDFTTANLVNTRTMEHLRRWGIADAVRYSGFPADHPRTYRYVTSFVGHELVGFEHPANGDPAGRSRFSPESRIWCPKTYFDPVLLDTVRGLPSVTIRLRTRVDGFTENTDGVLVQLTALDSGTSEEVQVSYLVGCDGGRSGVRKQLGIGLSGRFAETSNVAITVRAPLNSHRTVGPAAYYNLVGPRARGVVTSVDGRDEWRVNLWHDKNYDLSAMDTEEVCRRALPGIPFEILNARTWSGHCVVADSYGTDRVFLVGDAAHLPWPAGGFGMNTGLGDAVDLGWKLAAVVDGWGGPGLLRSYEAERRPVGLRNIGYAEALHRDDTRLEIPSSLEDDTLEGASHRAELAARIKASREKEFALESPALELGYSYAGSPIVVQGDSEPAEPISFDDAASWVQSSAPGNRAPHCVLPDGRSTLDLFGDGFTLLAFDGTWSGGFRVAAEKFGIPLRAIRWDDPALARQYERRLVLVRPDGHVAWRGDSEPPDPAAVLDVARGGAQ</sequence>
<proteinExistence type="predicted"/>
<dbReference type="PANTHER" id="PTHR43004:SF19">
    <property type="entry name" value="BINDING MONOOXYGENASE, PUTATIVE (JCVI)-RELATED"/>
    <property type="match status" value="1"/>
</dbReference>
<dbReference type="Gene3D" id="3.40.30.120">
    <property type="match status" value="1"/>
</dbReference>
<organism evidence="6 7">
    <name type="scientific">Kribbella hippodromi</name>
    <dbReference type="NCBI Taxonomy" id="434347"/>
    <lineage>
        <taxon>Bacteria</taxon>
        <taxon>Bacillati</taxon>
        <taxon>Actinomycetota</taxon>
        <taxon>Actinomycetes</taxon>
        <taxon>Propionibacteriales</taxon>
        <taxon>Kribbellaceae</taxon>
        <taxon>Kribbella</taxon>
    </lineage>
</organism>
<dbReference type="EMBL" id="BAAAPH010000004">
    <property type="protein sequence ID" value="GAA1560184.1"/>
    <property type="molecule type" value="Genomic_DNA"/>
</dbReference>
<gene>
    <name evidence="6" type="ORF">GCM10009804_16230</name>
</gene>
<name>A0ABP4NJW3_9ACTN</name>
<dbReference type="PANTHER" id="PTHR43004">
    <property type="entry name" value="TRK SYSTEM POTASSIUM UPTAKE PROTEIN"/>
    <property type="match status" value="1"/>
</dbReference>
<dbReference type="Proteomes" id="UP001501705">
    <property type="component" value="Unassembled WGS sequence"/>
</dbReference>
<comment type="caution">
    <text evidence="6">The sequence shown here is derived from an EMBL/GenBank/DDBJ whole genome shotgun (WGS) entry which is preliminary data.</text>
</comment>
<dbReference type="Pfam" id="PF21274">
    <property type="entry name" value="Rng_hyd_C"/>
    <property type="match status" value="1"/>
</dbReference>
<dbReference type="Pfam" id="PF01494">
    <property type="entry name" value="FAD_binding_3"/>
    <property type="match status" value="1"/>
</dbReference>
<comment type="cofactor">
    <cofactor evidence="1">
        <name>FAD</name>
        <dbReference type="ChEBI" id="CHEBI:57692"/>
    </cofactor>
</comment>
<accession>A0ABP4NJW3</accession>
<evidence type="ECO:0000259" key="5">
    <source>
        <dbReference type="Pfam" id="PF01494"/>
    </source>
</evidence>
<keyword evidence="7" id="KW-1185">Reference proteome</keyword>
<feature type="domain" description="FAD-binding" evidence="5">
    <location>
        <begin position="2"/>
        <end position="335"/>
    </location>
</feature>
<evidence type="ECO:0000313" key="7">
    <source>
        <dbReference type="Proteomes" id="UP001501705"/>
    </source>
</evidence>
<keyword evidence="3" id="KW-0274">FAD</keyword>
<evidence type="ECO:0000313" key="6">
    <source>
        <dbReference type="EMBL" id="GAA1560184.1"/>
    </source>
</evidence>
<dbReference type="InterPro" id="IPR050641">
    <property type="entry name" value="RIFMO-like"/>
</dbReference>
<dbReference type="NCBIfam" id="NF004780">
    <property type="entry name" value="PRK06126.1"/>
    <property type="match status" value="1"/>
</dbReference>
<dbReference type="InterPro" id="IPR036188">
    <property type="entry name" value="FAD/NAD-bd_sf"/>
</dbReference>
<evidence type="ECO:0000256" key="4">
    <source>
        <dbReference type="SAM" id="MobiDB-lite"/>
    </source>
</evidence>
<dbReference type="Gene3D" id="3.50.50.60">
    <property type="entry name" value="FAD/NAD(P)-binding domain"/>
    <property type="match status" value="1"/>
</dbReference>
<dbReference type="Gene3D" id="3.30.9.10">
    <property type="entry name" value="D-Amino Acid Oxidase, subunit A, domain 2"/>
    <property type="match status" value="1"/>
</dbReference>
<dbReference type="SUPFAM" id="SSF51905">
    <property type="entry name" value="FAD/NAD(P)-binding domain"/>
    <property type="match status" value="1"/>
</dbReference>
<dbReference type="PRINTS" id="PR00420">
    <property type="entry name" value="RNGMNOXGNASE"/>
</dbReference>
<dbReference type="InterPro" id="IPR002938">
    <property type="entry name" value="FAD-bd"/>
</dbReference>
<keyword evidence="2" id="KW-0285">Flavoprotein</keyword>
<evidence type="ECO:0000256" key="3">
    <source>
        <dbReference type="ARBA" id="ARBA00022827"/>
    </source>
</evidence>
<reference evidence="7" key="1">
    <citation type="journal article" date="2019" name="Int. J. Syst. Evol. Microbiol.">
        <title>The Global Catalogue of Microorganisms (GCM) 10K type strain sequencing project: providing services to taxonomists for standard genome sequencing and annotation.</title>
        <authorList>
            <consortium name="The Broad Institute Genomics Platform"/>
            <consortium name="The Broad Institute Genome Sequencing Center for Infectious Disease"/>
            <person name="Wu L."/>
            <person name="Ma J."/>
        </authorList>
    </citation>
    <scope>NUCLEOTIDE SEQUENCE [LARGE SCALE GENOMIC DNA]</scope>
    <source>
        <strain evidence="7">JCM 15572</strain>
    </source>
</reference>
<protein>
    <submittedName>
        <fullName evidence="6">FAD-dependent oxidoreductase</fullName>
    </submittedName>
</protein>
<feature type="region of interest" description="Disordered" evidence="4">
    <location>
        <begin position="504"/>
        <end position="524"/>
    </location>
</feature>
<evidence type="ECO:0000256" key="2">
    <source>
        <dbReference type="ARBA" id="ARBA00022630"/>
    </source>
</evidence>